<evidence type="ECO:0000259" key="4">
    <source>
        <dbReference type="PROSITE" id="PS50043"/>
    </source>
</evidence>
<evidence type="ECO:0000313" key="6">
    <source>
        <dbReference type="Proteomes" id="UP000198878"/>
    </source>
</evidence>
<dbReference type="Gene3D" id="3.40.50.2300">
    <property type="match status" value="1"/>
</dbReference>
<evidence type="ECO:0000313" key="5">
    <source>
        <dbReference type="EMBL" id="SEF27752.1"/>
    </source>
</evidence>
<sequence>MENVSVAVRALDPITVAGLTTILGSDPGVTVTTSREREHVDVVVAAFEEISCQGMDLLRAAAADLGRPIVLAVRNITEADLLVAVECRVMAIVSRGGAADGRLVAAVRAAAAGTADLPPDLMGRLVDHMERLHREVLEPSNLTASSLSSREIDVLRLMADGLDTAEIARTLRYSERTVKNIVYTVTSRLQLRNRAHAVAFAMRAGVI</sequence>
<gene>
    <name evidence="5" type="ORF">SAMN05421837_1031021</name>
</gene>
<dbReference type="Pfam" id="PF00196">
    <property type="entry name" value="GerE"/>
    <property type="match status" value="1"/>
</dbReference>
<protein>
    <submittedName>
        <fullName evidence="5">DNA-binding response regulator, NarL/FixJ family, contains REC and HTH domains</fullName>
    </submittedName>
</protein>
<organism evidence="5 6">
    <name type="scientific">Amycolatopsis pretoriensis</name>
    <dbReference type="NCBI Taxonomy" id="218821"/>
    <lineage>
        <taxon>Bacteria</taxon>
        <taxon>Bacillati</taxon>
        <taxon>Actinomycetota</taxon>
        <taxon>Actinomycetes</taxon>
        <taxon>Pseudonocardiales</taxon>
        <taxon>Pseudonocardiaceae</taxon>
        <taxon>Amycolatopsis</taxon>
    </lineage>
</organism>
<dbReference type="PRINTS" id="PR00038">
    <property type="entry name" value="HTHLUXR"/>
</dbReference>
<dbReference type="PANTHER" id="PTHR44688:SF16">
    <property type="entry name" value="DNA-BINDING TRANSCRIPTIONAL ACTIVATOR DEVR_DOSR"/>
    <property type="match status" value="1"/>
</dbReference>
<keyword evidence="6" id="KW-1185">Reference proteome</keyword>
<keyword evidence="1" id="KW-0805">Transcription regulation</keyword>
<dbReference type="GO" id="GO:0003677">
    <property type="term" value="F:DNA binding"/>
    <property type="evidence" value="ECO:0007669"/>
    <property type="project" value="UniProtKB-KW"/>
</dbReference>
<evidence type="ECO:0000256" key="1">
    <source>
        <dbReference type="ARBA" id="ARBA00023015"/>
    </source>
</evidence>
<keyword evidence="2 5" id="KW-0238">DNA-binding</keyword>
<reference evidence="6" key="1">
    <citation type="submission" date="2016-10" db="EMBL/GenBank/DDBJ databases">
        <authorList>
            <person name="Varghese N."/>
            <person name="Submissions S."/>
        </authorList>
    </citation>
    <scope>NUCLEOTIDE SEQUENCE [LARGE SCALE GENOMIC DNA]</scope>
    <source>
        <strain evidence="6">DSM 44654</strain>
    </source>
</reference>
<dbReference type="SMART" id="SM00421">
    <property type="entry name" value="HTH_LUXR"/>
    <property type="match status" value="1"/>
</dbReference>
<dbReference type="CDD" id="cd06170">
    <property type="entry name" value="LuxR_C_like"/>
    <property type="match status" value="1"/>
</dbReference>
<dbReference type="OrthoDB" id="4309410at2"/>
<dbReference type="SUPFAM" id="SSF46894">
    <property type="entry name" value="C-terminal effector domain of the bipartite response regulators"/>
    <property type="match status" value="1"/>
</dbReference>
<dbReference type="InterPro" id="IPR000792">
    <property type="entry name" value="Tscrpt_reg_LuxR_C"/>
</dbReference>
<name>A0A1H5QNN9_9PSEU</name>
<evidence type="ECO:0000256" key="3">
    <source>
        <dbReference type="ARBA" id="ARBA00023163"/>
    </source>
</evidence>
<dbReference type="EMBL" id="FNUJ01000003">
    <property type="protein sequence ID" value="SEF27752.1"/>
    <property type="molecule type" value="Genomic_DNA"/>
</dbReference>
<dbReference type="InterPro" id="IPR016032">
    <property type="entry name" value="Sig_transdc_resp-reg_C-effctor"/>
</dbReference>
<dbReference type="GO" id="GO:0006355">
    <property type="term" value="P:regulation of DNA-templated transcription"/>
    <property type="evidence" value="ECO:0007669"/>
    <property type="project" value="InterPro"/>
</dbReference>
<accession>A0A1H5QNN9</accession>
<keyword evidence="3" id="KW-0804">Transcription</keyword>
<dbReference type="PANTHER" id="PTHR44688">
    <property type="entry name" value="DNA-BINDING TRANSCRIPTIONAL ACTIVATOR DEVR_DOSR"/>
    <property type="match status" value="1"/>
</dbReference>
<proteinExistence type="predicted"/>
<dbReference type="Proteomes" id="UP000198878">
    <property type="component" value="Unassembled WGS sequence"/>
</dbReference>
<dbReference type="RefSeq" id="WP_086671906.1">
    <property type="nucleotide sequence ID" value="NZ_FNUJ01000003.1"/>
</dbReference>
<dbReference type="PROSITE" id="PS50043">
    <property type="entry name" value="HTH_LUXR_2"/>
    <property type="match status" value="1"/>
</dbReference>
<feature type="domain" description="HTH luxR-type" evidence="4">
    <location>
        <begin position="140"/>
        <end position="205"/>
    </location>
</feature>
<dbReference type="AlphaFoldDB" id="A0A1H5QNN9"/>
<dbReference type="STRING" id="218821.SAMN05421837_1031021"/>
<evidence type="ECO:0000256" key="2">
    <source>
        <dbReference type="ARBA" id="ARBA00023125"/>
    </source>
</evidence>